<dbReference type="Gene3D" id="3.40.50.620">
    <property type="entry name" value="HUPs"/>
    <property type="match status" value="1"/>
</dbReference>
<sequence length="128" mass="13090">MTVVLAHVPNESADAAFDAALEQARFRGTGVVVVNVAPGDAPVDDRIVPEDGVAALTRRGADAGVEVTVEQPVDGDVAGAVLDSAKRHDAALVVVGVRRRSAVGKLLMGSVAQRIILDADCQVLGVKG</sequence>
<dbReference type="InterPro" id="IPR006015">
    <property type="entry name" value="Universal_stress_UspA"/>
</dbReference>
<evidence type="ECO:0000256" key="1">
    <source>
        <dbReference type="ARBA" id="ARBA00008791"/>
    </source>
</evidence>
<dbReference type="RefSeq" id="WP_091556515.1">
    <property type="nucleotide sequence ID" value="NZ_BNAC01000006.1"/>
</dbReference>
<proteinExistence type="inferred from homology"/>
<accession>A0A1I1M7S6</accession>
<dbReference type="PANTHER" id="PTHR46268:SF6">
    <property type="entry name" value="UNIVERSAL STRESS PROTEIN UP12"/>
    <property type="match status" value="1"/>
</dbReference>
<dbReference type="EMBL" id="FOMD01000002">
    <property type="protein sequence ID" value="SFC81459.1"/>
    <property type="molecule type" value="Genomic_DNA"/>
</dbReference>
<dbReference type="STRING" id="1225127.SAMN05661030_1596"/>
<dbReference type="PANTHER" id="PTHR46268">
    <property type="entry name" value="STRESS RESPONSE PROTEIN NHAX"/>
    <property type="match status" value="1"/>
</dbReference>
<dbReference type="Proteomes" id="UP000199022">
    <property type="component" value="Unassembled WGS sequence"/>
</dbReference>
<evidence type="ECO:0000313" key="4">
    <source>
        <dbReference type="Proteomes" id="UP000199022"/>
    </source>
</evidence>
<reference evidence="4" key="1">
    <citation type="submission" date="2016-10" db="EMBL/GenBank/DDBJ databases">
        <authorList>
            <person name="Varghese N."/>
            <person name="Submissions S."/>
        </authorList>
    </citation>
    <scope>NUCLEOTIDE SEQUENCE [LARGE SCALE GENOMIC DNA]</scope>
    <source>
        <strain evidence="4">DSM 45962</strain>
    </source>
</reference>
<dbReference type="Pfam" id="PF00582">
    <property type="entry name" value="Usp"/>
    <property type="match status" value="1"/>
</dbReference>
<name>A0A1I1M7S6_9ACTN</name>
<protein>
    <submittedName>
        <fullName evidence="3">Universal stress protein family protein</fullName>
    </submittedName>
</protein>
<dbReference type="InterPro" id="IPR014729">
    <property type="entry name" value="Rossmann-like_a/b/a_fold"/>
</dbReference>
<dbReference type="AlphaFoldDB" id="A0A1I1M7S6"/>
<evidence type="ECO:0000313" key="3">
    <source>
        <dbReference type="EMBL" id="SFC81459.1"/>
    </source>
</evidence>
<dbReference type="InterPro" id="IPR006016">
    <property type="entry name" value="UspA"/>
</dbReference>
<evidence type="ECO:0000259" key="2">
    <source>
        <dbReference type="Pfam" id="PF00582"/>
    </source>
</evidence>
<dbReference type="PRINTS" id="PR01438">
    <property type="entry name" value="UNVRSLSTRESS"/>
</dbReference>
<gene>
    <name evidence="3" type="ORF">SAMN05661030_1596</name>
</gene>
<organism evidence="3 4">
    <name type="scientific">Klenkia taihuensis</name>
    <dbReference type="NCBI Taxonomy" id="1225127"/>
    <lineage>
        <taxon>Bacteria</taxon>
        <taxon>Bacillati</taxon>
        <taxon>Actinomycetota</taxon>
        <taxon>Actinomycetes</taxon>
        <taxon>Geodermatophilales</taxon>
        <taxon>Geodermatophilaceae</taxon>
        <taxon>Klenkia</taxon>
    </lineage>
</organism>
<comment type="similarity">
    <text evidence="1">Belongs to the universal stress protein A family.</text>
</comment>
<dbReference type="OrthoDB" id="5419113at2"/>
<feature type="domain" description="UspA" evidence="2">
    <location>
        <begin position="3"/>
        <end position="127"/>
    </location>
</feature>
<dbReference type="CDD" id="cd00293">
    <property type="entry name" value="USP-like"/>
    <property type="match status" value="1"/>
</dbReference>
<keyword evidence="4" id="KW-1185">Reference proteome</keyword>
<dbReference type="SUPFAM" id="SSF52402">
    <property type="entry name" value="Adenine nucleotide alpha hydrolases-like"/>
    <property type="match status" value="1"/>
</dbReference>